<gene>
    <name evidence="1" type="ordered locus">HMPREF0868_1492</name>
</gene>
<protein>
    <submittedName>
        <fullName evidence="1">Uncharacterized protein</fullName>
    </submittedName>
</protein>
<dbReference type="STRING" id="699246.HMPREF0868_1492"/>
<name>D3QZ56_MAGIU</name>
<dbReference type="AlphaFoldDB" id="D3QZ56"/>
<proteinExistence type="predicted"/>
<dbReference type="EMBL" id="CP001850">
    <property type="protein sequence ID" value="ADC90735.1"/>
    <property type="molecule type" value="Genomic_DNA"/>
</dbReference>
<dbReference type="Proteomes" id="UP000008234">
    <property type="component" value="Chromosome"/>
</dbReference>
<evidence type="ECO:0000313" key="2">
    <source>
        <dbReference type="Proteomes" id="UP000008234"/>
    </source>
</evidence>
<keyword evidence="2" id="KW-1185">Reference proteome</keyword>
<dbReference type="HOGENOM" id="CLU_3345523_0_0_9"/>
<sequence>MKSGNRLPGNRVYMSRPRKLFLGLFCIRNIKLLAKNR</sequence>
<dbReference type="KEGG" id="clo:HMPREF0868_1492"/>
<evidence type="ECO:0000313" key="1">
    <source>
        <dbReference type="EMBL" id="ADC90735.1"/>
    </source>
</evidence>
<accession>D3QZ56</accession>
<reference evidence="2" key="1">
    <citation type="submission" date="2009-12" db="EMBL/GenBank/DDBJ databases">
        <title>Sequence of Clostridiales genomosp. BVAB3 str. UPII9-5.</title>
        <authorList>
            <person name="Madupu R."/>
            <person name="Durkin A.S."/>
            <person name="Torralba M."/>
            <person name="Methe B."/>
            <person name="Sutton G.G."/>
            <person name="Strausberg R.L."/>
            <person name="Nelson K.E."/>
        </authorList>
    </citation>
    <scope>NUCLEOTIDE SEQUENCE [LARGE SCALE GENOMIC DNA]</scope>
    <source>
        <strain evidence="2">UPII9-5</strain>
    </source>
</reference>
<organism evidence="1 2">
    <name type="scientific">Mageeibacillus indolicus (strain UPII9-5)</name>
    <name type="common">Clostridiales genomosp. BVAB3 (strain UPII9-5)</name>
    <dbReference type="NCBI Taxonomy" id="699246"/>
    <lineage>
        <taxon>Bacteria</taxon>
        <taxon>Bacillati</taxon>
        <taxon>Bacillota</taxon>
        <taxon>Clostridia</taxon>
        <taxon>Eubacteriales</taxon>
        <taxon>Oscillospiraceae</taxon>
        <taxon>Mageeibacillus</taxon>
    </lineage>
</organism>